<feature type="compositionally biased region" description="Polar residues" evidence="1">
    <location>
        <begin position="1937"/>
        <end position="1954"/>
    </location>
</feature>
<feature type="region of interest" description="Disordered" evidence="1">
    <location>
        <begin position="665"/>
        <end position="716"/>
    </location>
</feature>
<feature type="region of interest" description="Disordered" evidence="1">
    <location>
        <begin position="2969"/>
        <end position="2988"/>
    </location>
</feature>
<reference evidence="3" key="1">
    <citation type="submission" date="2023-08" db="EMBL/GenBank/DDBJ databases">
        <authorList>
            <person name="Audoor S."/>
            <person name="Bilcke G."/>
        </authorList>
    </citation>
    <scope>NUCLEOTIDE SEQUENCE</scope>
</reference>
<feature type="compositionally biased region" description="Basic and acidic residues" evidence="1">
    <location>
        <begin position="148"/>
        <end position="167"/>
    </location>
</feature>
<feature type="compositionally biased region" description="Polar residues" evidence="1">
    <location>
        <begin position="517"/>
        <end position="529"/>
    </location>
</feature>
<feature type="region of interest" description="Disordered" evidence="1">
    <location>
        <begin position="1526"/>
        <end position="1576"/>
    </location>
</feature>
<feature type="compositionally biased region" description="Low complexity" evidence="1">
    <location>
        <begin position="233"/>
        <end position="244"/>
    </location>
</feature>
<feature type="compositionally biased region" description="Basic and acidic residues" evidence="1">
    <location>
        <begin position="992"/>
        <end position="1010"/>
    </location>
</feature>
<evidence type="ECO:0000256" key="1">
    <source>
        <dbReference type="SAM" id="MobiDB-lite"/>
    </source>
</evidence>
<feature type="region of interest" description="Disordered" evidence="1">
    <location>
        <begin position="3070"/>
        <end position="3182"/>
    </location>
</feature>
<feature type="compositionally biased region" description="Basic and acidic residues" evidence="1">
    <location>
        <begin position="820"/>
        <end position="829"/>
    </location>
</feature>
<dbReference type="Proteomes" id="UP001295423">
    <property type="component" value="Unassembled WGS sequence"/>
</dbReference>
<feature type="compositionally biased region" description="Acidic residues" evidence="1">
    <location>
        <begin position="1366"/>
        <end position="1375"/>
    </location>
</feature>
<feature type="transmembrane region" description="Helical" evidence="2">
    <location>
        <begin position="3382"/>
        <end position="3403"/>
    </location>
</feature>
<keyword evidence="4" id="KW-1185">Reference proteome</keyword>
<feature type="region of interest" description="Disordered" evidence="1">
    <location>
        <begin position="1716"/>
        <end position="1776"/>
    </location>
</feature>
<evidence type="ECO:0000256" key="2">
    <source>
        <dbReference type="SAM" id="Phobius"/>
    </source>
</evidence>
<evidence type="ECO:0000313" key="4">
    <source>
        <dbReference type="Proteomes" id="UP001295423"/>
    </source>
</evidence>
<feature type="region of interest" description="Disordered" evidence="1">
    <location>
        <begin position="2386"/>
        <end position="2486"/>
    </location>
</feature>
<feature type="region of interest" description="Disordered" evidence="1">
    <location>
        <begin position="2728"/>
        <end position="2749"/>
    </location>
</feature>
<name>A0AAD2CE87_9STRA</name>
<feature type="region of interest" description="Disordered" evidence="1">
    <location>
        <begin position="2077"/>
        <end position="2185"/>
    </location>
</feature>
<sequence length="3457" mass="381864">MDYSALLSRSRQRNLRKPIRRPNRGSDNISEGVPASTMDAQTTTMAKSLRQNYELSHPASYPPPRGDGGNYDQTQQQSQQSSPIPVLKASSSGSPIIHKVSITYREMQNPAGKATIPQPEVSSRDGMQKSQSTREMEDKYKALLNRASRRDGMQKSQSTREMEDKYKTLLNRSRRRRPKRPNHQQAQKDKLDASSYDKNSSSSDDLPPPTHGPAHKETMESSPESRGSRSRSNRSNTSARTYSSPQQEPAPQTATRGSPSRSNRSSSSMRADSSPQQETLPQTETRGSPSKSNRSSSSVRTDSSPQQETLPHLETRGSPSRSNGSSSSSARIDPSPPSQEESRNNNVPSPQSSIPVPPSRSHETSPTSSSRLCADSTLSQKALQSEVAPDGSMNSRVWEITGESIDISGAGFSVNSRAVKLETSMGEADEAFSRRIAELQGDLEASLNSRGAGTQDDTIVSLGQGFPQQLETTPDDYRNSRTGDVSTGEAHEIVSRGQGNEKEWNDGLGNDEAEGQASFQESPLDGSSSKNHDGGNEDGTVEQFTSVLDPWDTSAELRSAAPDPEDTDSEHKSSQPVRPEDHFFDPNSSEEMEQPSLESTDHSSIEVEYVDDEVEEDQPHESECSFTEVEYAEDEMSVEASVGVNQSPIEDAEKNQIEVNRNDVGREVSFQSHRHNNASEGPPEVYEKEPNAQREASITNKDLLNERNPSSFTVPSFFEDSHIEDLESISGYGDSVQPDSADSQLRAEDISKSSPEIRQGEDRRLTTSTGDRHGSELVEGSVSHSTSRSPQILPACGPDSSLSSVESETREDSYYSPDRQLMKRVEIERTPGSSSSDESSDDEMILDSVADLGGFPVANDDSELIRGGGEDDVEQPSSPLNDENLVEVAMGVVVDEGPTGDIAISLDESVSSTGSMKTRSFAEVMGTAPLASNASNGEVNASNAILQFEETDQNKQNDPSQALLRDADEMINARYGQLTNKHILDSVLSSREANENNKRPSESIFSKEKDSLMASNGRRDDRSLIFPWERWELRKLLLLWADGHNVDKARLHELGLLEKWMRCEDLTTDEAKYVEDVRKRRRLLQDHYKGEFQLILQGASLGELATEDRMNYLQLYARRAVGDLLTLDEVDELNSLEKEDEEMIIREFNEGMLSASARLPLSGGHMESPSETTSTESTRASDRFYMEEFEDIIVKCENGESVDEKRFGYLQLYGRSRIGQELTADEMSRLQSFLDTERRERLSFSIEETDIKAVFPPPPLETIELMIETKDTVLSGENVLGQDELKMKKFHDLIRRKLLSVQAFDEDNIDAAVGKVMRLPKAQIKVVLQNPLLASLTATTESTKNNLEENDGYSSVSSRRGSDNGDTSDDDDNDEAEKLSQDEMMMRKIRSMVREKLLTAETFNLDNVDTTVDKLMKRPRSQIRTFLQNPLPEDLTAPTEEESEVEHSEEPEACRSSSPEDSEVNDGDEEGGEKELSQDEIIMNKIRSMVREKLLTAETFDEDNVDTTVDKLMKLPRPQIIAFLQNPLPEDLTATNKKGEGRQSEESEACRSSSSEDSETSDGDEGGGEKQLSQDEIIMNKIRSMVREKLLTAESFDEDNVDTTVDKLMKLPRPQIRAFLQNPLPEGLTATDKKGEDGQSEDSEASRNSSSEDSETSDGDEGGGEKQLSQDEIIMNKIRGMVREKLLTAESFDEDNVDARVDKLMKLPRPQIRAFLQNPLPEGLTAQTGPVERNQNGDGANLEDSASSRSDGDDSEGGDDEGEEKELSQDEITMNKIRSMVREKLLTAETFDEDNVDATVDKLMKLPRPQIGEFLQNPLPEGLTAPTVAVASNQEGDGDFWGDSISGHSDRTEGGGGDDEGAAMELSKDEAKRQNIRDLVKRKMLSSSEAFDEDYINTTLDKVMELPQHQIETFFPATLGSPTTALRKRLEAGHVSSEGSNTGHSRLTLSSSDNSELRDGGDHGEELSLDEYTMNIIRNMEKFNQVNMDEEVDVEVIRCDRGSHEGQSDPSSSRNHNFDDSESVGNDDSKAAIDKLFVANTATSIKKDQFETGLVEESTTGHEKGRPIATAHLILTQSSASSSTSKSSSSSSSSSASSSSREFMAPSEIEFISRDFSVPSPDGSSAGTSTMSDSSSSESDSNPSSSSDSSSSSSYSSGKDKKFQISSAEETRQPSAGTALFEDDELSPSIDATELLPFVQLDLSVTPAIPYGIDSDSSSESSDEYGFDKGSSKSASPENPFQRNWNGNLPYQQLQAAGEGTVEEDRSDSPQESLSWIRTPRHQAQEDNGMQQIARIQDSPKSTDSAKSLEFETETDTSTFALKGKRDIDGALPISGESKKHKQTRECPSEQSLSTSSESSGSAERESRYASYRNFLSSTPEKRIWSSELRFSKASPESSGDMVDRDLPTRKDSKLALGSSQPDSPSVSTRDGSSLTGDTEVAQAICNSNGSARIKNSSFIGTDKSEKTGPALVNKSAPKSLDIDANRKENRNVTSFSTISTESILNANAEQSSKEASSMKQSPKIRYLPEDNDIARHVYLDGRASNGVTIGQENSNQQFQKAKELFSTLQTTSQSKSSLKPSFLRKQSSKVHFIPEEDDHAGMMYGNSKIKDGDETRQETSNPQFKEATELFMPLQNRSQTMPSPKPALLQAQSSKITYIPEEDDHARMIYRGELDIAGKQIHNETGLLREESSKIRYIPEEDAEARKVYRMDEFESKKDSQAKELESLGTPDANHSPPPPDQLSTKDDSRLIQYIPDEDDHARMIYRGGELESEKEVKSQSVDNTGPSPFTAHFQRTAFLLPESKTPRNLASNSVVTSETYGDFSKSNSAQDKTSAAERAILKQRKQAAQAMASAALSKLSNLAHVETQTTESQPFEMMATPEIPRRQSIERFHLSPLHVQNLDVYTGSVIVDSSSSDDEVIAQETKASWSLLSMFKLGKAKKATKKKRRRARKQKIETISGAIADIQREEFKRNSPPKAGQSNDVGEELKKKLGNIELRHVHDLKKRDPTRGHPPSLISMQGDPKSTLESVQLRSVPAPQHKDISTTAKPNIMQGELQQKMTEIKFRAESVPKRDSVSNTVKPLSMEDELKSKLANRQLRSVPKQESPRSASKPISLEDELKNKLANRQLRPVPKRERPTNAAKPISLEGELKNKLANRQLRPVPKRESPASNTAKPISMQDELKYKLVKRQAHSEYVPNQASPINAKKPISMQDELKNKLTNRQLRSEPPPKAKVSQKQEPKRMVQLRPTKLKTNVAASMPADSPLDDSPLSYDADVEDQKKNFMSSSIARKKVVHFQLPSNSAAKPSMQLSDPVTVPNHTSAKARLTSQGAESHYDVEATQYSNSSGTQNMESPSVSSSESSPFVGWSPSRCTTFWQLLVRTLVCLLLLAAIAIPVYFLQFHDRNVPEKDIGLLNLFPASEFAATESPLSSNNTANAVVERNNIFSHSFRNDP</sequence>
<evidence type="ECO:0000313" key="3">
    <source>
        <dbReference type="EMBL" id="CAJ1930815.1"/>
    </source>
</evidence>
<dbReference type="EMBL" id="CAKOGP040000113">
    <property type="protein sequence ID" value="CAJ1930815.1"/>
    <property type="molecule type" value="Genomic_DNA"/>
</dbReference>
<feature type="compositionally biased region" description="Low complexity" evidence="1">
    <location>
        <begin position="2078"/>
        <end position="2100"/>
    </location>
</feature>
<feature type="compositionally biased region" description="Basic and acidic residues" evidence="1">
    <location>
        <begin position="1955"/>
        <end position="1966"/>
    </location>
</feature>
<feature type="compositionally biased region" description="Polar residues" evidence="1">
    <location>
        <begin position="245"/>
        <end position="255"/>
    </location>
</feature>
<feature type="compositionally biased region" description="Basic and acidic residues" evidence="1">
    <location>
        <begin position="2402"/>
        <end position="2414"/>
    </location>
</feature>
<feature type="compositionally biased region" description="Polar residues" evidence="1">
    <location>
        <begin position="38"/>
        <end position="54"/>
    </location>
</feature>
<feature type="compositionally biased region" description="Basic and acidic residues" evidence="1">
    <location>
        <begin position="1537"/>
        <end position="1549"/>
    </location>
</feature>
<feature type="compositionally biased region" description="Polar residues" evidence="1">
    <location>
        <begin position="2232"/>
        <end position="2255"/>
    </location>
</feature>
<feature type="compositionally biased region" description="Low complexity" evidence="1">
    <location>
        <begin position="193"/>
        <end position="205"/>
    </location>
</feature>
<feature type="compositionally biased region" description="Basic and acidic residues" evidence="1">
    <location>
        <begin position="122"/>
        <end position="141"/>
    </location>
</feature>
<feature type="compositionally biased region" description="Polar residues" evidence="1">
    <location>
        <begin position="2418"/>
        <end position="2437"/>
    </location>
</feature>
<feature type="region of interest" description="Disordered" evidence="1">
    <location>
        <begin position="3224"/>
        <end position="3247"/>
    </location>
</feature>
<feature type="region of interest" description="Disordered" evidence="1">
    <location>
        <begin position="2208"/>
        <end position="2368"/>
    </location>
</feature>
<feature type="region of interest" description="Disordered" evidence="1">
    <location>
        <begin position="3007"/>
        <end position="3027"/>
    </location>
</feature>
<gene>
    <name evidence="3" type="ORF">CYCCA115_LOCUS2101</name>
</gene>
<keyword evidence="2" id="KW-1133">Transmembrane helix</keyword>
<feature type="compositionally biased region" description="Polar residues" evidence="1">
    <location>
        <begin position="447"/>
        <end position="458"/>
    </location>
</feature>
<feature type="compositionally biased region" description="Polar residues" evidence="1">
    <location>
        <begin position="275"/>
        <end position="285"/>
    </location>
</feature>
<protein>
    <submittedName>
        <fullName evidence="3">Uncharacterized protein</fullName>
    </submittedName>
</protein>
<feature type="compositionally biased region" description="Acidic residues" evidence="1">
    <location>
        <begin position="1556"/>
        <end position="1566"/>
    </location>
</feature>
<feature type="region of interest" description="Disordered" evidence="1">
    <location>
        <begin position="1"/>
        <end position="92"/>
    </location>
</feature>
<feature type="compositionally biased region" description="Low complexity" evidence="1">
    <location>
        <begin position="2124"/>
        <end position="2157"/>
    </location>
</feature>
<feature type="region of interest" description="Disordered" evidence="1">
    <location>
        <begin position="1343"/>
        <end position="1384"/>
    </location>
</feature>
<feature type="compositionally biased region" description="Polar residues" evidence="1">
    <location>
        <begin position="2445"/>
        <end position="2460"/>
    </location>
</feature>
<feature type="compositionally biased region" description="Low complexity" evidence="1">
    <location>
        <begin position="286"/>
        <end position="304"/>
    </location>
</feature>
<feature type="compositionally biased region" description="Basic and acidic residues" evidence="1">
    <location>
        <begin position="489"/>
        <end position="505"/>
    </location>
</feature>
<feature type="region of interest" description="Disordered" evidence="1">
    <location>
        <begin position="1839"/>
        <end position="1860"/>
    </location>
</feature>
<feature type="region of interest" description="Disordered" evidence="1">
    <location>
        <begin position="447"/>
        <end position="653"/>
    </location>
</feature>
<feature type="region of interest" description="Disordered" evidence="1">
    <location>
        <begin position="2771"/>
        <end position="2790"/>
    </location>
</feature>
<feature type="compositionally biased region" description="Low complexity" evidence="1">
    <location>
        <begin position="316"/>
        <end position="333"/>
    </location>
</feature>
<feature type="compositionally biased region" description="Polar residues" evidence="1">
    <location>
        <begin position="2164"/>
        <end position="2176"/>
    </location>
</feature>
<feature type="region of interest" description="Disordered" evidence="1">
    <location>
        <begin position="1611"/>
        <end position="1673"/>
    </location>
</feature>
<feature type="region of interest" description="Disordered" evidence="1">
    <location>
        <begin position="991"/>
        <end position="1010"/>
    </location>
</feature>
<feature type="compositionally biased region" description="Acidic residues" evidence="1">
    <location>
        <begin position="1460"/>
        <end position="1472"/>
    </location>
</feature>
<feature type="compositionally biased region" description="Basic residues" evidence="1">
    <location>
        <begin position="172"/>
        <end position="182"/>
    </location>
</feature>
<feature type="region of interest" description="Disordered" evidence="1">
    <location>
        <begin position="109"/>
        <end position="394"/>
    </location>
</feature>
<comment type="caution">
    <text evidence="3">The sequence shown here is derived from an EMBL/GenBank/DDBJ whole genome shotgun (WGS) entry which is preliminary data.</text>
</comment>
<feature type="compositionally biased region" description="Low complexity" evidence="1">
    <location>
        <begin position="73"/>
        <end position="82"/>
    </location>
</feature>
<feature type="compositionally biased region" description="Basic and acidic residues" evidence="1">
    <location>
        <begin position="569"/>
        <end position="584"/>
    </location>
</feature>
<organism evidence="3 4">
    <name type="scientific">Cylindrotheca closterium</name>
    <dbReference type="NCBI Taxonomy" id="2856"/>
    <lineage>
        <taxon>Eukaryota</taxon>
        <taxon>Sar</taxon>
        <taxon>Stramenopiles</taxon>
        <taxon>Ochrophyta</taxon>
        <taxon>Bacillariophyta</taxon>
        <taxon>Bacillariophyceae</taxon>
        <taxon>Bacillariophycidae</taxon>
        <taxon>Bacillariales</taxon>
        <taxon>Bacillariaceae</taxon>
        <taxon>Cylindrotheca</taxon>
    </lineage>
</organism>
<proteinExistence type="predicted"/>
<feature type="region of interest" description="Disordered" evidence="1">
    <location>
        <begin position="728"/>
        <end position="880"/>
    </location>
</feature>
<feature type="compositionally biased region" description="Basic and acidic residues" evidence="1">
    <location>
        <begin position="758"/>
        <end position="776"/>
    </location>
</feature>
<feature type="region of interest" description="Disordered" evidence="1">
    <location>
        <begin position="1423"/>
        <end position="1480"/>
    </location>
</feature>
<feature type="compositionally biased region" description="Basic and acidic residues" evidence="1">
    <location>
        <begin position="3228"/>
        <end position="3246"/>
    </location>
</feature>
<feature type="compositionally biased region" description="Polar residues" evidence="1">
    <location>
        <begin position="2780"/>
        <end position="2789"/>
    </location>
</feature>
<feature type="region of interest" description="Disordered" evidence="1">
    <location>
        <begin position="2002"/>
        <end position="2026"/>
    </location>
</feature>
<accession>A0AAD2CE87</accession>
<feature type="compositionally biased region" description="Acidic residues" evidence="1">
    <location>
        <begin position="1753"/>
        <end position="1764"/>
    </location>
</feature>
<keyword evidence="2" id="KW-0812">Transmembrane</keyword>
<feature type="region of interest" description="Disordered" evidence="1">
    <location>
        <begin position="1932"/>
        <end position="1966"/>
    </location>
</feature>
<feature type="compositionally biased region" description="Acidic residues" evidence="1">
    <location>
        <begin position="1652"/>
        <end position="1662"/>
    </location>
</feature>
<feature type="compositionally biased region" description="Polar residues" evidence="1">
    <location>
        <begin position="1725"/>
        <end position="1738"/>
    </location>
</feature>
<feature type="compositionally biased region" description="Low complexity" evidence="1">
    <location>
        <begin position="2349"/>
        <end position="2362"/>
    </location>
</feature>
<feature type="compositionally biased region" description="Low complexity" evidence="1">
    <location>
        <begin position="256"/>
        <end position="274"/>
    </location>
</feature>
<feature type="compositionally biased region" description="Polar residues" evidence="1">
    <location>
        <begin position="694"/>
        <end position="714"/>
    </location>
</feature>
<feature type="compositionally biased region" description="Basic residues" evidence="1">
    <location>
        <begin position="10"/>
        <end position="23"/>
    </location>
</feature>
<keyword evidence="2" id="KW-0472">Membrane</keyword>